<dbReference type="OMA" id="KAESQFI"/>
<dbReference type="EMBL" id="CAJJDP010000144">
    <property type="protein sequence ID" value="CAD8208218.1"/>
    <property type="molecule type" value="Genomic_DNA"/>
</dbReference>
<dbReference type="AlphaFoldDB" id="A0A8S1Y5E2"/>
<proteinExistence type="predicted"/>
<feature type="compositionally biased region" description="Low complexity" evidence="1">
    <location>
        <begin position="302"/>
        <end position="311"/>
    </location>
</feature>
<feature type="compositionally biased region" description="Acidic residues" evidence="1">
    <location>
        <begin position="269"/>
        <end position="280"/>
    </location>
</feature>
<feature type="compositionally biased region" description="Low complexity" evidence="1">
    <location>
        <begin position="281"/>
        <end position="295"/>
    </location>
</feature>
<evidence type="ECO:0000313" key="2">
    <source>
        <dbReference type="EMBL" id="CAD8208218.1"/>
    </source>
</evidence>
<dbReference type="OrthoDB" id="310344at2759"/>
<sequence>MNVCSNFALSLTGSFHECRNCGREKKFHRLDFENNNIEYVQKTNNNNNAAKFQQEKLQQVAAQNQVGEDDLKAKACNNFVLALVGQFHQCGNCKIDKKYHTFDTAGQIAYQPKSQVSKPAQQTQSQTKITAVAEVVQETMMVHSVKDRIAQMNKKGQSTNEAPFRPSVKREEVQEKLPGQAEIVTEQVFTTVSDKKSVFDKQRVRKTIEQSTQQIREQQNSEGIRKAESQFITSSENTQEQQEQLIENQNENQENQQKEPEQDQKVESQEEQQLAEDDQAQEQQQQYQQEEYQQQEQEEQQQEQQVVPQQEEQVESNHQEQSDNLNEQVEESQQQNNQHLDEPQDVQEQQEANDVY</sequence>
<gene>
    <name evidence="2" type="ORF">POCTA_138.1.T1430130</name>
</gene>
<organism evidence="2 3">
    <name type="scientific">Paramecium octaurelia</name>
    <dbReference type="NCBI Taxonomy" id="43137"/>
    <lineage>
        <taxon>Eukaryota</taxon>
        <taxon>Sar</taxon>
        <taxon>Alveolata</taxon>
        <taxon>Ciliophora</taxon>
        <taxon>Intramacronucleata</taxon>
        <taxon>Oligohymenophorea</taxon>
        <taxon>Peniculida</taxon>
        <taxon>Parameciidae</taxon>
        <taxon>Paramecium</taxon>
    </lineage>
</organism>
<comment type="caution">
    <text evidence="2">The sequence shown here is derived from an EMBL/GenBank/DDBJ whole genome shotgun (WGS) entry which is preliminary data.</text>
</comment>
<dbReference type="Proteomes" id="UP000683925">
    <property type="component" value="Unassembled WGS sequence"/>
</dbReference>
<name>A0A8S1Y5E2_PAROT</name>
<protein>
    <submittedName>
        <fullName evidence="2">Uncharacterized protein</fullName>
    </submittedName>
</protein>
<evidence type="ECO:0000256" key="1">
    <source>
        <dbReference type="SAM" id="MobiDB-lite"/>
    </source>
</evidence>
<feature type="compositionally biased region" description="Low complexity" evidence="1">
    <location>
        <begin position="239"/>
        <end position="255"/>
    </location>
</feature>
<feature type="compositionally biased region" description="Polar residues" evidence="1">
    <location>
        <begin position="346"/>
        <end position="356"/>
    </location>
</feature>
<accession>A0A8S1Y5E2</accession>
<evidence type="ECO:0000313" key="3">
    <source>
        <dbReference type="Proteomes" id="UP000683925"/>
    </source>
</evidence>
<keyword evidence="3" id="KW-1185">Reference proteome</keyword>
<feature type="compositionally biased region" description="Basic and acidic residues" evidence="1">
    <location>
        <begin position="256"/>
        <end position="268"/>
    </location>
</feature>
<feature type="region of interest" description="Disordered" evidence="1">
    <location>
        <begin position="233"/>
        <end position="356"/>
    </location>
</feature>
<reference evidence="2" key="1">
    <citation type="submission" date="2021-01" db="EMBL/GenBank/DDBJ databases">
        <authorList>
            <consortium name="Genoscope - CEA"/>
            <person name="William W."/>
        </authorList>
    </citation>
    <scope>NUCLEOTIDE SEQUENCE</scope>
</reference>
<feature type="region of interest" description="Disordered" evidence="1">
    <location>
        <begin position="151"/>
        <end position="176"/>
    </location>
</feature>